<dbReference type="AlphaFoldDB" id="A0A916WYY6"/>
<dbReference type="Proteomes" id="UP000621454">
    <property type="component" value="Unassembled WGS sequence"/>
</dbReference>
<dbReference type="PROSITE" id="PS50983">
    <property type="entry name" value="FE_B12_PBP"/>
    <property type="match status" value="1"/>
</dbReference>
<keyword evidence="5" id="KW-1185">Reference proteome</keyword>
<evidence type="ECO:0000256" key="2">
    <source>
        <dbReference type="SAM" id="MobiDB-lite"/>
    </source>
</evidence>
<dbReference type="InterPro" id="IPR002491">
    <property type="entry name" value="ABC_transptr_periplasmic_BD"/>
</dbReference>
<comment type="similarity">
    <text evidence="1">Belongs to the bacterial solute-binding protein 8 family.</text>
</comment>
<dbReference type="EMBL" id="BMGC01000027">
    <property type="protein sequence ID" value="GGB40954.1"/>
    <property type="molecule type" value="Genomic_DNA"/>
</dbReference>
<gene>
    <name evidence="4" type="ORF">GCM10011489_30660</name>
</gene>
<feature type="domain" description="Fe/B12 periplasmic-binding" evidence="3">
    <location>
        <begin position="54"/>
        <end position="318"/>
    </location>
</feature>
<dbReference type="Gene3D" id="3.40.50.1980">
    <property type="entry name" value="Nitrogenase molybdenum iron protein domain"/>
    <property type="match status" value="2"/>
</dbReference>
<sequence>MARSDSGAHLAEGPATATLPSADPVPINSAPSVHLPVTVTDHDGRRVTITDTSRIVALDQYGTYGTTVFALGLGSHLVGRDIATKFPAAQSIPNLVADGTSVNIESVIAVHPTVVLTDASLPSVYGARQQLERSGIPVVVGDPARTVASSSSEIEFVADALGVPEAGQALAARTQSELAQARSLSEGHTDDHNRPRVAFIYARGTGLLILGGPGSGADSLIEAIGAEDAGTAAGLHDAFTSLTSEGLIAAKPDALLMMTDGLKSVGGVDGLEKIPGVVQTPAGAHHRVIDADDGQLLSFGPRTGEVAIALARALYRQQS</sequence>
<reference evidence="4" key="1">
    <citation type="journal article" date="2014" name="Int. J. Syst. Evol. Microbiol.">
        <title>Complete genome sequence of Corynebacterium casei LMG S-19264T (=DSM 44701T), isolated from a smear-ripened cheese.</title>
        <authorList>
            <consortium name="US DOE Joint Genome Institute (JGI-PGF)"/>
            <person name="Walter F."/>
            <person name="Albersmeier A."/>
            <person name="Kalinowski J."/>
            <person name="Ruckert C."/>
        </authorList>
    </citation>
    <scope>NUCLEOTIDE SEQUENCE</scope>
    <source>
        <strain evidence="4">CGMCC 1.12827</strain>
    </source>
</reference>
<evidence type="ECO:0000256" key="1">
    <source>
        <dbReference type="ARBA" id="ARBA00008814"/>
    </source>
</evidence>
<dbReference type="SUPFAM" id="SSF53807">
    <property type="entry name" value="Helical backbone' metal receptor"/>
    <property type="match status" value="1"/>
</dbReference>
<evidence type="ECO:0000313" key="5">
    <source>
        <dbReference type="Proteomes" id="UP000621454"/>
    </source>
</evidence>
<dbReference type="Pfam" id="PF01497">
    <property type="entry name" value="Peripla_BP_2"/>
    <property type="match status" value="1"/>
</dbReference>
<dbReference type="InterPro" id="IPR050902">
    <property type="entry name" value="ABC_Transporter_SBP"/>
</dbReference>
<organism evidence="4 5">
    <name type="scientific">Gordonia jinhuaensis</name>
    <dbReference type="NCBI Taxonomy" id="1517702"/>
    <lineage>
        <taxon>Bacteria</taxon>
        <taxon>Bacillati</taxon>
        <taxon>Actinomycetota</taxon>
        <taxon>Actinomycetes</taxon>
        <taxon>Mycobacteriales</taxon>
        <taxon>Gordoniaceae</taxon>
        <taxon>Gordonia</taxon>
    </lineage>
</organism>
<evidence type="ECO:0000313" key="4">
    <source>
        <dbReference type="EMBL" id="GGB40954.1"/>
    </source>
</evidence>
<accession>A0A916WYY6</accession>
<protein>
    <submittedName>
        <fullName evidence="4">ABC transporter substrate-binding protein</fullName>
    </submittedName>
</protein>
<dbReference type="PANTHER" id="PTHR30535">
    <property type="entry name" value="VITAMIN B12-BINDING PROTEIN"/>
    <property type="match status" value="1"/>
</dbReference>
<comment type="caution">
    <text evidence="4">The sequence shown here is derived from an EMBL/GenBank/DDBJ whole genome shotgun (WGS) entry which is preliminary data.</text>
</comment>
<name>A0A916WYY6_9ACTN</name>
<evidence type="ECO:0000259" key="3">
    <source>
        <dbReference type="PROSITE" id="PS50983"/>
    </source>
</evidence>
<proteinExistence type="inferred from homology"/>
<reference evidence="4" key="2">
    <citation type="submission" date="2020-09" db="EMBL/GenBank/DDBJ databases">
        <authorList>
            <person name="Sun Q."/>
            <person name="Zhou Y."/>
        </authorList>
    </citation>
    <scope>NUCLEOTIDE SEQUENCE</scope>
    <source>
        <strain evidence="4">CGMCC 1.12827</strain>
    </source>
</reference>
<feature type="region of interest" description="Disordered" evidence="2">
    <location>
        <begin position="1"/>
        <end position="25"/>
    </location>
</feature>
<dbReference type="PANTHER" id="PTHR30535:SF4">
    <property type="entry name" value="HEMIN-BINDING PERIPLASMIC PROTEIN HMUT"/>
    <property type="match status" value="1"/>
</dbReference>